<organism evidence="1">
    <name type="scientific">uncultured bacterium</name>
    <name type="common">gcode 4</name>
    <dbReference type="NCBI Taxonomy" id="1234023"/>
    <lineage>
        <taxon>Bacteria</taxon>
        <taxon>environmental samples</taxon>
    </lineage>
</organism>
<accession>K1YI50</accession>
<proteinExistence type="predicted"/>
<reference evidence="1" key="1">
    <citation type="journal article" date="2012" name="Science">
        <title>Fermentation, hydrogen, and sulfur metabolism in multiple uncultivated bacterial phyla.</title>
        <authorList>
            <person name="Wrighton K.C."/>
            <person name="Thomas B.C."/>
            <person name="Sharon I."/>
            <person name="Miller C.S."/>
            <person name="Castelle C.J."/>
            <person name="VerBerkmoes N.C."/>
            <person name="Wilkins M.J."/>
            <person name="Hettich R.L."/>
            <person name="Lipton M.S."/>
            <person name="Williams K.H."/>
            <person name="Long P.E."/>
            <person name="Banfield J.F."/>
        </authorList>
    </citation>
    <scope>NUCLEOTIDE SEQUENCE [LARGE SCALE GENOMIC DNA]</scope>
</reference>
<comment type="caution">
    <text evidence="1">The sequence shown here is derived from an EMBL/GenBank/DDBJ whole genome shotgun (WGS) entry which is preliminary data.</text>
</comment>
<gene>
    <name evidence="1" type="ORF">ACD_80C00129G0004</name>
</gene>
<protein>
    <submittedName>
        <fullName evidence="1">Uncharacterized protein</fullName>
    </submittedName>
</protein>
<dbReference type="EMBL" id="AMFJ01036136">
    <property type="protein sequence ID" value="EKD25039.1"/>
    <property type="molecule type" value="Genomic_DNA"/>
</dbReference>
<dbReference type="AlphaFoldDB" id="K1YI50"/>
<name>K1YI50_9BACT</name>
<sequence>MSILQFDPLIIKRGIIINSANLQKFFAKEYEDFFSTNNLIVSSPQTINRWNIAHLKDIKVRIVQKMPTKTYVGINIRKDDIINFKTITRFVHAKQRFENNSLELIVGPELAEKAKQKIKEKLLEYGFKEWLDISILSETEKDTGTQTYSTIILLVSLMIRIISGKLTINELNDYNVFVESGKFKEVYMVAKEIFKSVSPIPKEHLNMTSIFTAGINNGNIWIGLESKEYLQSTYPKIMKIENDFCIENTNWNLNRNIKKMIEFSIINFGWFFSEFYNTKTYLNISEQCEKIFKQFKISHNKWSVCADMINLLYFKIFQTAKEALLYPNDEYIVNNFFLHINKLWLYQSFIEEYMDLYNDITSTFKKNIIFEDEKIGLIPISSTKLWGTFLCITKSEKSRETLGKMIDELHEMWYGKAYFQYLSWEDGISEEHLKIEQYLDQNYFSSHIKENDVILEYGWWSQISYWKKIIGNHRRVLEETKDSIIFDSIDGKIHLNNEMTNHNEIFTQSGTVEIIKILFENMWKYVNNSKLPSSSYSKNKNEMVGKIIWPLQELIGKKYDKRLDLECTGSITDFDLKLTPNTINTYLIKKI</sequence>
<evidence type="ECO:0000313" key="1">
    <source>
        <dbReference type="EMBL" id="EKD25039.1"/>
    </source>
</evidence>